<protein>
    <recommendedName>
        <fullName evidence="1">Bridge-like lipid transfer protein family member 1 C-terminal domain-containing protein</fullName>
    </recommendedName>
</protein>
<evidence type="ECO:0000313" key="3">
    <source>
        <dbReference type="Proteomes" id="UP000270094"/>
    </source>
</evidence>
<reference evidence="2 3" key="1">
    <citation type="submission" date="2018-11" db="EMBL/GenBank/DDBJ databases">
        <authorList>
            <consortium name="Pathogen Informatics"/>
        </authorList>
    </citation>
    <scope>NUCLEOTIDE SEQUENCE [LARGE SCALE GENOMIC DNA]</scope>
</reference>
<name>A0A3P7INN5_STRVU</name>
<gene>
    <name evidence="2" type="ORF">SVUK_LOCUS6624</name>
</gene>
<dbReference type="EMBL" id="UYYB01021314">
    <property type="protein sequence ID" value="VDM71626.1"/>
    <property type="molecule type" value="Genomic_DNA"/>
</dbReference>
<dbReference type="InterPro" id="IPR033616">
    <property type="entry name" value="BLTP1"/>
</dbReference>
<dbReference type="PANTHER" id="PTHR31640">
    <property type="entry name" value="TRANSMEMBRANE PROTEIN KIAA1109"/>
    <property type="match status" value="1"/>
</dbReference>
<dbReference type="Pfam" id="PF25040">
    <property type="entry name" value="BLTP1_C"/>
    <property type="match status" value="1"/>
</dbReference>
<feature type="non-terminal residue" evidence="2">
    <location>
        <position position="195"/>
    </location>
</feature>
<evidence type="ECO:0000313" key="2">
    <source>
        <dbReference type="EMBL" id="VDM71626.1"/>
    </source>
</evidence>
<evidence type="ECO:0000259" key="1">
    <source>
        <dbReference type="Pfam" id="PF25040"/>
    </source>
</evidence>
<proteinExistence type="predicted"/>
<dbReference type="AlphaFoldDB" id="A0A3P7INN5"/>
<feature type="domain" description="Bridge-like lipid transfer protein family member 1 C-terminal" evidence="1">
    <location>
        <begin position="51"/>
        <end position="169"/>
    </location>
</feature>
<organism evidence="2 3">
    <name type="scientific">Strongylus vulgaris</name>
    <name type="common">Blood worm</name>
    <dbReference type="NCBI Taxonomy" id="40348"/>
    <lineage>
        <taxon>Eukaryota</taxon>
        <taxon>Metazoa</taxon>
        <taxon>Ecdysozoa</taxon>
        <taxon>Nematoda</taxon>
        <taxon>Chromadorea</taxon>
        <taxon>Rhabditida</taxon>
        <taxon>Rhabditina</taxon>
        <taxon>Rhabditomorpha</taxon>
        <taxon>Strongyloidea</taxon>
        <taxon>Strongylidae</taxon>
        <taxon>Strongylus</taxon>
    </lineage>
</organism>
<sequence>MHIDVHVSIESGRCTLRTAPKQEQSAMVPIMVKKPSSKDLRTKAFSSAQPAAHLSVQRKRGCFYLSAALASMPTETVVTPHLADYLEQVLEPLPISSGATVTSVPSAEPQEGVAHIVGMDTSALPIDVLFFLTVQSSAIRFDGQQQRSSAADCLLKLPCLSLMASTRRTVGDAYVGGIDVSATLSAFSLSIYSPH</sequence>
<dbReference type="PANTHER" id="PTHR31640:SF1">
    <property type="entry name" value="BRIDGE-LIKE LIPID TRANSFER PROTEIN FAMILY MEMBER 1"/>
    <property type="match status" value="1"/>
</dbReference>
<dbReference type="OrthoDB" id="5844837at2759"/>
<dbReference type="GO" id="GO:0098793">
    <property type="term" value="C:presynapse"/>
    <property type="evidence" value="ECO:0007669"/>
    <property type="project" value="GOC"/>
</dbReference>
<dbReference type="Proteomes" id="UP000270094">
    <property type="component" value="Unassembled WGS sequence"/>
</dbReference>
<dbReference type="GO" id="GO:0048488">
    <property type="term" value="P:synaptic vesicle endocytosis"/>
    <property type="evidence" value="ECO:0007669"/>
    <property type="project" value="TreeGrafter"/>
</dbReference>
<accession>A0A3P7INN5</accession>
<keyword evidence="3" id="KW-1185">Reference proteome</keyword>
<dbReference type="InterPro" id="IPR056742">
    <property type="entry name" value="BLTP1_C"/>
</dbReference>